<comment type="caution">
    <text evidence="1">The sequence shown here is derived from an EMBL/GenBank/DDBJ whole genome shotgun (WGS) entry which is preliminary data.</text>
</comment>
<organism evidence="1 2">
    <name type="scientific">Actinidia rufa</name>
    <dbReference type="NCBI Taxonomy" id="165716"/>
    <lineage>
        <taxon>Eukaryota</taxon>
        <taxon>Viridiplantae</taxon>
        <taxon>Streptophyta</taxon>
        <taxon>Embryophyta</taxon>
        <taxon>Tracheophyta</taxon>
        <taxon>Spermatophyta</taxon>
        <taxon>Magnoliopsida</taxon>
        <taxon>eudicotyledons</taxon>
        <taxon>Gunneridae</taxon>
        <taxon>Pentapetalae</taxon>
        <taxon>asterids</taxon>
        <taxon>Ericales</taxon>
        <taxon>Actinidiaceae</taxon>
        <taxon>Actinidia</taxon>
    </lineage>
</organism>
<name>A0A7J0HAH5_9ERIC</name>
<accession>A0A7J0HAH5</accession>
<dbReference type="Proteomes" id="UP000585474">
    <property type="component" value="Unassembled WGS sequence"/>
</dbReference>
<gene>
    <name evidence="1" type="ORF">Acr_28g0008120</name>
</gene>
<reference evidence="1 2" key="1">
    <citation type="submission" date="2019-07" db="EMBL/GenBank/DDBJ databases">
        <title>De Novo Assembly of kiwifruit Actinidia rufa.</title>
        <authorList>
            <person name="Sugita-Konishi S."/>
            <person name="Sato K."/>
            <person name="Mori E."/>
            <person name="Abe Y."/>
            <person name="Kisaki G."/>
            <person name="Hamano K."/>
            <person name="Suezawa K."/>
            <person name="Otani M."/>
            <person name="Fukuda T."/>
            <person name="Manabe T."/>
            <person name="Gomi K."/>
            <person name="Tabuchi M."/>
            <person name="Akimitsu K."/>
            <person name="Kataoka I."/>
        </authorList>
    </citation>
    <scope>NUCLEOTIDE SEQUENCE [LARGE SCALE GENOMIC DNA]</scope>
    <source>
        <strain evidence="2">cv. Fuchu</strain>
    </source>
</reference>
<dbReference type="OrthoDB" id="10657190at2759"/>
<dbReference type="EMBL" id="BJWL01000028">
    <property type="protein sequence ID" value="GFZ20107.1"/>
    <property type="molecule type" value="Genomic_DNA"/>
</dbReference>
<evidence type="ECO:0000313" key="1">
    <source>
        <dbReference type="EMBL" id="GFZ20107.1"/>
    </source>
</evidence>
<proteinExistence type="predicted"/>
<sequence>MGEAPAASVNRCSATIGILQCLPKVLSKPLIEALVEDQKAPSNVPILLRLLKPSTEMHFWYWGIKVSTFHPRKWLPGRFKLLQNNTIKNIFAATSYNNTSTGPVTRSKTMATAAFANRGVASNTNATKLSFDKSQSVSASASHEVKKEDGKRSEKVMATGTTTLVKQLATMARVIVKPTKTVEEKDLQIAALMNKLEKEISLSTMF</sequence>
<evidence type="ECO:0000313" key="2">
    <source>
        <dbReference type="Proteomes" id="UP000585474"/>
    </source>
</evidence>
<dbReference type="AlphaFoldDB" id="A0A7J0HAH5"/>
<keyword evidence="2" id="KW-1185">Reference proteome</keyword>
<protein>
    <submittedName>
        <fullName evidence="1">Uncharacterized protein</fullName>
    </submittedName>
</protein>